<feature type="repeat" description="PPR" evidence="2">
    <location>
        <begin position="36"/>
        <end position="70"/>
    </location>
</feature>
<dbReference type="InterPro" id="IPR046960">
    <property type="entry name" value="PPR_At4g14850-like_plant"/>
</dbReference>
<evidence type="ECO:0008006" key="5">
    <source>
        <dbReference type="Google" id="ProtNLM"/>
    </source>
</evidence>
<feature type="non-terminal residue" evidence="3">
    <location>
        <position position="1"/>
    </location>
</feature>
<name>A0A843XSE0_COLES</name>
<dbReference type="Gene3D" id="1.25.40.10">
    <property type="entry name" value="Tetratricopeptide repeat domain"/>
    <property type="match status" value="1"/>
</dbReference>
<evidence type="ECO:0000313" key="3">
    <source>
        <dbReference type="EMBL" id="MQM21777.1"/>
    </source>
</evidence>
<gene>
    <name evidence="3" type="ORF">Taro_054822</name>
</gene>
<dbReference type="EMBL" id="NMUH01011571">
    <property type="protein sequence ID" value="MQM21777.1"/>
    <property type="molecule type" value="Genomic_DNA"/>
</dbReference>
<proteinExistence type="predicted"/>
<dbReference type="NCBIfam" id="TIGR00756">
    <property type="entry name" value="PPR"/>
    <property type="match status" value="1"/>
</dbReference>
<dbReference type="GO" id="GO:0003723">
    <property type="term" value="F:RNA binding"/>
    <property type="evidence" value="ECO:0007669"/>
    <property type="project" value="InterPro"/>
</dbReference>
<dbReference type="Proteomes" id="UP000652761">
    <property type="component" value="Unassembled WGS sequence"/>
</dbReference>
<dbReference type="InterPro" id="IPR011990">
    <property type="entry name" value="TPR-like_helical_dom_sf"/>
</dbReference>
<keyword evidence="1" id="KW-0677">Repeat</keyword>
<dbReference type="Pfam" id="PF01535">
    <property type="entry name" value="PPR"/>
    <property type="match status" value="1"/>
</dbReference>
<comment type="caution">
    <text evidence="3">The sequence shown here is derived from an EMBL/GenBank/DDBJ whole genome shotgun (WGS) entry which is preliminary data.</text>
</comment>
<dbReference type="AlphaFoldDB" id="A0A843XSE0"/>
<dbReference type="Pfam" id="PF13041">
    <property type="entry name" value="PPR_2"/>
    <property type="match status" value="1"/>
</dbReference>
<organism evidence="3 4">
    <name type="scientific">Colocasia esculenta</name>
    <name type="common">Wild taro</name>
    <name type="synonym">Arum esculentum</name>
    <dbReference type="NCBI Taxonomy" id="4460"/>
    <lineage>
        <taxon>Eukaryota</taxon>
        <taxon>Viridiplantae</taxon>
        <taxon>Streptophyta</taxon>
        <taxon>Embryophyta</taxon>
        <taxon>Tracheophyta</taxon>
        <taxon>Spermatophyta</taxon>
        <taxon>Magnoliopsida</taxon>
        <taxon>Liliopsida</taxon>
        <taxon>Araceae</taxon>
        <taxon>Aroideae</taxon>
        <taxon>Colocasieae</taxon>
        <taxon>Colocasia</taxon>
    </lineage>
</organism>
<evidence type="ECO:0000256" key="2">
    <source>
        <dbReference type="PROSITE-ProRule" id="PRU00708"/>
    </source>
</evidence>
<reference evidence="3" key="1">
    <citation type="submission" date="2017-07" db="EMBL/GenBank/DDBJ databases">
        <title>Taro Niue Genome Assembly and Annotation.</title>
        <authorList>
            <person name="Atibalentja N."/>
            <person name="Keating K."/>
            <person name="Fields C.J."/>
        </authorList>
    </citation>
    <scope>NUCLEOTIDE SEQUENCE</scope>
    <source>
        <strain evidence="3">Niue_2</strain>
        <tissue evidence="3">Leaf</tissue>
    </source>
</reference>
<dbReference type="GO" id="GO:0009451">
    <property type="term" value="P:RNA modification"/>
    <property type="evidence" value="ECO:0007669"/>
    <property type="project" value="InterPro"/>
</dbReference>
<dbReference type="OrthoDB" id="1912849at2759"/>
<sequence>LESNLVVGTALVDAYGKSGLVSEAQRAFDDLEEDANVVAWNAILSAYAQQGQADRAVQMFEKMLSTGLKGDEFTFLAILTACSNARLVSETERWLTSMSAEHGISPGLEHYTCLVGAKARVRQIEEAQRVALAMPFEPDAAVWRTLLSACVVHGEQGLGQAAGR</sequence>
<dbReference type="PANTHER" id="PTHR47926">
    <property type="entry name" value="PENTATRICOPEPTIDE REPEAT-CONTAINING PROTEIN"/>
    <property type="match status" value="1"/>
</dbReference>
<dbReference type="PROSITE" id="PS51375">
    <property type="entry name" value="PPR"/>
    <property type="match status" value="1"/>
</dbReference>
<accession>A0A843XSE0</accession>
<evidence type="ECO:0000256" key="1">
    <source>
        <dbReference type="ARBA" id="ARBA00022737"/>
    </source>
</evidence>
<dbReference type="PANTHER" id="PTHR47926:SF464">
    <property type="entry name" value="DYW DOMAIN-CONTAINING PROTEIN"/>
    <property type="match status" value="1"/>
</dbReference>
<keyword evidence="4" id="KW-1185">Reference proteome</keyword>
<dbReference type="InterPro" id="IPR002885">
    <property type="entry name" value="PPR_rpt"/>
</dbReference>
<protein>
    <recommendedName>
        <fullName evidence="5">Pentatricopeptide repeat-containing protein</fullName>
    </recommendedName>
</protein>
<evidence type="ECO:0000313" key="4">
    <source>
        <dbReference type="Proteomes" id="UP000652761"/>
    </source>
</evidence>